<evidence type="ECO:0000313" key="2">
    <source>
        <dbReference type="Proteomes" id="UP000230066"/>
    </source>
</evidence>
<proteinExistence type="predicted"/>
<comment type="caution">
    <text evidence="1">The sequence shown here is derived from an EMBL/GenBank/DDBJ whole genome shotgun (WGS) entry which is preliminary data.</text>
</comment>
<evidence type="ECO:0000313" key="1">
    <source>
        <dbReference type="EMBL" id="THD24771.1"/>
    </source>
</evidence>
<dbReference type="AlphaFoldDB" id="A0A4E0REA8"/>
<name>A0A4E0REA8_FASHE</name>
<reference evidence="1" key="1">
    <citation type="submission" date="2019-03" db="EMBL/GenBank/DDBJ databases">
        <title>Improved annotation for the trematode Fasciola hepatica.</title>
        <authorList>
            <person name="Choi Y.-J."/>
            <person name="Martin J."/>
            <person name="Mitreva M."/>
        </authorList>
    </citation>
    <scope>NUCLEOTIDE SEQUENCE [LARGE SCALE GENOMIC DNA]</scope>
</reference>
<keyword evidence="2" id="KW-1185">Reference proteome</keyword>
<gene>
    <name evidence="1" type="ORF">D915_004049</name>
</gene>
<accession>A0A4E0REA8</accession>
<organism evidence="1 2">
    <name type="scientific">Fasciola hepatica</name>
    <name type="common">Liver fluke</name>
    <dbReference type="NCBI Taxonomy" id="6192"/>
    <lineage>
        <taxon>Eukaryota</taxon>
        <taxon>Metazoa</taxon>
        <taxon>Spiralia</taxon>
        <taxon>Lophotrochozoa</taxon>
        <taxon>Platyhelminthes</taxon>
        <taxon>Trematoda</taxon>
        <taxon>Digenea</taxon>
        <taxon>Plagiorchiida</taxon>
        <taxon>Echinostomata</taxon>
        <taxon>Echinostomatoidea</taxon>
        <taxon>Fasciolidae</taxon>
        <taxon>Fasciola</taxon>
    </lineage>
</organism>
<dbReference type="PROSITE" id="PS50096">
    <property type="entry name" value="IQ"/>
    <property type="match status" value="1"/>
</dbReference>
<protein>
    <submittedName>
        <fullName evidence="1">Uncharacterized protein</fullName>
    </submittedName>
</protein>
<dbReference type="Proteomes" id="UP000230066">
    <property type="component" value="Unassembled WGS sequence"/>
</dbReference>
<dbReference type="EMBL" id="JXXN02001440">
    <property type="protein sequence ID" value="THD24771.1"/>
    <property type="molecule type" value="Genomic_DNA"/>
</dbReference>
<sequence>MAIDRDQKENELCLRFSKVPPPELSQLPPRPYRALGLLCSSSIGNKKQAAEANLTSVGFLRPYYCQSRACGLNVPRSQPPQQKDATAPATVAEASKLSGAHMALPSPDPKNSVSSPVRNVTAMQNENPFSSTSAAPEKAATVIQQVYRGY</sequence>